<protein>
    <submittedName>
        <fullName evidence="2">Uncharacterized protein</fullName>
    </submittedName>
</protein>
<keyword evidence="3" id="KW-1185">Reference proteome</keyword>
<dbReference type="Gene3D" id="3.80.10.10">
    <property type="entry name" value="Ribonuclease Inhibitor"/>
    <property type="match status" value="1"/>
</dbReference>
<keyword evidence="1" id="KW-0732">Signal</keyword>
<accession>A0AAU9PFW5</accession>
<sequence length="239" mass="27607">MGIEALKISVILLRCSSIVEGVVSQFQRVVKSFQIDDDQNTSDEGEKISLLLHDFRTIHFICVFIKQKSSSCKLNPLNLCYCIDITGNGLCQAVKRLPQLEKLHLSYISIDQYDINFNGQNCPQLKSLIILSEDFRQSVIANDDDALAIADYMPDLRHLKLSENWMTNDVLQAIINGCPHLESLDIGDCYNLNLDRNFLKECMKQIKDFKYEVRSFVDYGFRYSDNDFDYYDSDFYKSD</sequence>
<comment type="caution">
    <text evidence="2">The sequence shown here is derived from an EMBL/GenBank/DDBJ whole genome shotgun (WGS) entry which is preliminary data.</text>
</comment>
<dbReference type="PANTHER" id="PTHR38926">
    <property type="entry name" value="F-BOX DOMAIN CONTAINING PROTEIN, EXPRESSED"/>
    <property type="match status" value="1"/>
</dbReference>
<feature type="signal peptide" evidence="1">
    <location>
        <begin position="1"/>
        <end position="21"/>
    </location>
</feature>
<feature type="chain" id="PRO_5043739949" evidence="1">
    <location>
        <begin position="22"/>
        <end position="239"/>
    </location>
</feature>
<dbReference type="EMBL" id="CAKMRJ010005634">
    <property type="protein sequence ID" value="CAH1448671.1"/>
    <property type="molecule type" value="Genomic_DNA"/>
</dbReference>
<evidence type="ECO:0000313" key="3">
    <source>
        <dbReference type="Proteomes" id="UP001157418"/>
    </source>
</evidence>
<dbReference type="Proteomes" id="UP001157418">
    <property type="component" value="Unassembled WGS sequence"/>
</dbReference>
<proteinExistence type="predicted"/>
<reference evidence="2 3" key="1">
    <citation type="submission" date="2022-01" db="EMBL/GenBank/DDBJ databases">
        <authorList>
            <person name="Xiong W."/>
            <person name="Schranz E."/>
        </authorList>
    </citation>
    <scope>NUCLEOTIDE SEQUENCE [LARGE SCALE GENOMIC DNA]</scope>
</reference>
<name>A0AAU9PFW5_9ASTR</name>
<organism evidence="2 3">
    <name type="scientific">Lactuca virosa</name>
    <dbReference type="NCBI Taxonomy" id="75947"/>
    <lineage>
        <taxon>Eukaryota</taxon>
        <taxon>Viridiplantae</taxon>
        <taxon>Streptophyta</taxon>
        <taxon>Embryophyta</taxon>
        <taxon>Tracheophyta</taxon>
        <taxon>Spermatophyta</taxon>
        <taxon>Magnoliopsida</taxon>
        <taxon>eudicotyledons</taxon>
        <taxon>Gunneridae</taxon>
        <taxon>Pentapetalae</taxon>
        <taxon>asterids</taxon>
        <taxon>campanulids</taxon>
        <taxon>Asterales</taxon>
        <taxon>Asteraceae</taxon>
        <taxon>Cichorioideae</taxon>
        <taxon>Cichorieae</taxon>
        <taxon>Lactucinae</taxon>
        <taxon>Lactuca</taxon>
    </lineage>
</organism>
<dbReference type="InterPro" id="IPR032675">
    <property type="entry name" value="LRR_dom_sf"/>
</dbReference>
<evidence type="ECO:0000313" key="2">
    <source>
        <dbReference type="EMBL" id="CAH1448671.1"/>
    </source>
</evidence>
<evidence type="ECO:0000256" key="1">
    <source>
        <dbReference type="SAM" id="SignalP"/>
    </source>
</evidence>
<dbReference type="AlphaFoldDB" id="A0AAU9PFW5"/>
<dbReference type="SUPFAM" id="SSF52047">
    <property type="entry name" value="RNI-like"/>
    <property type="match status" value="1"/>
</dbReference>
<gene>
    <name evidence="2" type="ORF">LVIROSA_LOCUS34198</name>
</gene>
<dbReference type="PANTHER" id="PTHR38926:SF2">
    <property type="entry name" value="F-BOX_LRR-REPEAT PROTEIN 21-RELATED"/>
    <property type="match status" value="1"/>
</dbReference>